<proteinExistence type="predicted"/>
<keyword evidence="3" id="KW-1185">Reference proteome</keyword>
<feature type="region of interest" description="Disordered" evidence="1">
    <location>
        <begin position="48"/>
        <end position="101"/>
    </location>
</feature>
<dbReference type="AlphaFoldDB" id="A0A6A6WWK9"/>
<gene>
    <name evidence="2" type="ORF">K505DRAFT_366742</name>
</gene>
<reference evidence="2" key="1">
    <citation type="journal article" date="2020" name="Stud. Mycol.">
        <title>101 Dothideomycetes genomes: a test case for predicting lifestyles and emergence of pathogens.</title>
        <authorList>
            <person name="Haridas S."/>
            <person name="Albert R."/>
            <person name="Binder M."/>
            <person name="Bloem J."/>
            <person name="Labutti K."/>
            <person name="Salamov A."/>
            <person name="Andreopoulos B."/>
            <person name="Baker S."/>
            <person name="Barry K."/>
            <person name="Bills G."/>
            <person name="Bluhm B."/>
            <person name="Cannon C."/>
            <person name="Castanera R."/>
            <person name="Culley D."/>
            <person name="Daum C."/>
            <person name="Ezra D."/>
            <person name="Gonzalez J."/>
            <person name="Henrissat B."/>
            <person name="Kuo A."/>
            <person name="Liang C."/>
            <person name="Lipzen A."/>
            <person name="Lutzoni F."/>
            <person name="Magnuson J."/>
            <person name="Mondo S."/>
            <person name="Nolan M."/>
            <person name="Ohm R."/>
            <person name="Pangilinan J."/>
            <person name="Park H.-J."/>
            <person name="Ramirez L."/>
            <person name="Alfaro M."/>
            <person name="Sun H."/>
            <person name="Tritt A."/>
            <person name="Yoshinaga Y."/>
            <person name="Zwiers L.-H."/>
            <person name="Turgeon B."/>
            <person name="Goodwin S."/>
            <person name="Spatafora J."/>
            <person name="Crous P."/>
            <person name="Grigoriev I."/>
        </authorList>
    </citation>
    <scope>NUCLEOTIDE SEQUENCE</scope>
    <source>
        <strain evidence="2">CBS 109.77</strain>
    </source>
</reference>
<evidence type="ECO:0000256" key="1">
    <source>
        <dbReference type="SAM" id="MobiDB-lite"/>
    </source>
</evidence>
<name>A0A6A6WWK9_9PLEO</name>
<sequence>MELISQAFLRPLTPRDTGMVDIRKMLRNIPEYAVSAWFNSLEATIASLPIPPPRTRSPKRADTMSNPAAPVGHPLATAPRLDVQPLTPELSSSPFIRLREE</sequence>
<protein>
    <submittedName>
        <fullName evidence="2">Uncharacterized protein</fullName>
    </submittedName>
</protein>
<evidence type="ECO:0000313" key="3">
    <source>
        <dbReference type="Proteomes" id="UP000799757"/>
    </source>
</evidence>
<evidence type="ECO:0000313" key="2">
    <source>
        <dbReference type="EMBL" id="KAF2788127.1"/>
    </source>
</evidence>
<dbReference type="Proteomes" id="UP000799757">
    <property type="component" value="Unassembled WGS sequence"/>
</dbReference>
<accession>A0A6A6WWK9</accession>
<dbReference type="EMBL" id="MU002244">
    <property type="protein sequence ID" value="KAF2788127.1"/>
    <property type="molecule type" value="Genomic_DNA"/>
</dbReference>
<organism evidence="2 3">
    <name type="scientific">Melanomma pulvis-pyrius CBS 109.77</name>
    <dbReference type="NCBI Taxonomy" id="1314802"/>
    <lineage>
        <taxon>Eukaryota</taxon>
        <taxon>Fungi</taxon>
        <taxon>Dikarya</taxon>
        <taxon>Ascomycota</taxon>
        <taxon>Pezizomycotina</taxon>
        <taxon>Dothideomycetes</taxon>
        <taxon>Pleosporomycetidae</taxon>
        <taxon>Pleosporales</taxon>
        <taxon>Melanommataceae</taxon>
        <taxon>Melanomma</taxon>
    </lineage>
</organism>